<feature type="transmembrane region" description="Helical" evidence="1">
    <location>
        <begin position="97"/>
        <end position="120"/>
    </location>
</feature>
<dbReference type="EMBL" id="QNSB01000004">
    <property type="protein sequence ID" value="RBP72266.1"/>
    <property type="molecule type" value="Genomic_DNA"/>
</dbReference>
<accession>A0A366IMI7</accession>
<dbReference type="AlphaFoldDB" id="A0A366IMI7"/>
<reference evidence="2 3" key="1">
    <citation type="submission" date="2018-06" db="EMBL/GenBank/DDBJ databases">
        <title>Freshwater and sediment microbial communities from various areas in North America, analyzing microbe dynamics in response to fracking.</title>
        <authorList>
            <person name="Lamendella R."/>
        </authorList>
    </citation>
    <scope>NUCLEOTIDE SEQUENCE [LARGE SCALE GENOMIC DNA]</scope>
    <source>
        <strain evidence="2 3">3b_TX</strain>
    </source>
</reference>
<evidence type="ECO:0000313" key="2">
    <source>
        <dbReference type="EMBL" id="RBP72266.1"/>
    </source>
</evidence>
<evidence type="ECO:0000313" key="3">
    <source>
        <dbReference type="Proteomes" id="UP000253509"/>
    </source>
</evidence>
<dbReference type="Pfam" id="PF11188">
    <property type="entry name" value="DUF2975"/>
    <property type="match status" value="1"/>
</dbReference>
<dbReference type="InterPro" id="IPR021354">
    <property type="entry name" value="DUF2975"/>
</dbReference>
<feature type="transmembrane region" description="Helical" evidence="1">
    <location>
        <begin position="12"/>
        <end position="35"/>
    </location>
</feature>
<organism evidence="2 3">
    <name type="scientific">Brevibacterium celere</name>
    <dbReference type="NCBI Taxonomy" id="225845"/>
    <lineage>
        <taxon>Bacteria</taxon>
        <taxon>Bacillati</taxon>
        <taxon>Actinomycetota</taxon>
        <taxon>Actinomycetes</taxon>
        <taxon>Micrococcales</taxon>
        <taxon>Brevibacteriaceae</taxon>
        <taxon>Brevibacterium</taxon>
    </lineage>
</organism>
<name>A0A366IMI7_9MICO</name>
<evidence type="ECO:0000256" key="1">
    <source>
        <dbReference type="SAM" id="Phobius"/>
    </source>
</evidence>
<comment type="caution">
    <text evidence="2">The sequence shown here is derived from an EMBL/GenBank/DDBJ whole genome shotgun (WGS) entry which is preliminary data.</text>
</comment>
<gene>
    <name evidence="2" type="ORF">DFO65_104223</name>
</gene>
<keyword evidence="1" id="KW-0812">Transmembrane</keyword>
<keyword evidence="1" id="KW-1133">Transmembrane helix</keyword>
<proteinExistence type="predicted"/>
<keyword evidence="3" id="KW-1185">Reference proteome</keyword>
<dbReference type="Proteomes" id="UP000253509">
    <property type="component" value="Unassembled WGS sequence"/>
</dbReference>
<protein>
    <submittedName>
        <fullName evidence="2">DUF2975 family protein</fullName>
    </submittedName>
</protein>
<feature type="transmembrane region" description="Helical" evidence="1">
    <location>
        <begin position="126"/>
        <end position="148"/>
    </location>
</feature>
<keyword evidence="1" id="KW-0472">Membrane</keyword>
<sequence>MINNQCMSHLSILALRALVLVIGVAAVIVQAALLFPVFTQTLAQEQDLTFLPVPIVVLGVALAACVEAALIAVWVLLSMVRRDAIFTSRAFRWVDVIIGAGIVATLLVCGFGIPVIGVGVRDDAPGLIAIVGGLVVAGVAFVLLMIVMRGLLRSATAMQTELSEVV</sequence>
<feature type="transmembrane region" description="Helical" evidence="1">
    <location>
        <begin position="55"/>
        <end position="77"/>
    </location>
</feature>